<feature type="region of interest" description="Disordered" evidence="1">
    <location>
        <begin position="45"/>
        <end position="91"/>
    </location>
</feature>
<evidence type="ECO:0000256" key="1">
    <source>
        <dbReference type="SAM" id="MobiDB-lite"/>
    </source>
</evidence>
<dbReference type="KEGG" id="bdm:EQG53_00985"/>
<dbReference type="EMBL" id="CP035093">
    <property type="protein sequence ID" value="QAT13043.1"/>
    <property type="molecule type" value="Genomic_DNA"/>
</dbReference>
<keyword evidence="5" id="KW-1185">Reference proteome</keyword>
<dbReference type="Proteomes" id="UP000287388">
    <property type="component" value="Chromosome"/>
</dbReference>
<dbReference type="EMBL" id="CP066026">
    <property type="protein sequence ID" value="QQB89610.1"/>
    <property type="molecule type" value="Genomic_DNA"/>
</dbReference>
<dbReference type="InterPro" id="IPR011681">
    <property type="entry name" value="GcrA"/>
</dbReference>
<accession>A0A410NST5</accession>
<evidence type="ECO:0000313" key="4">
    <source>
        <dbReference type="Proteomes" id="UP000287388"/>
    </source>
</evidence>
<dbReference type="Pfam" id="PF07750">
    <property type="entry name" value="GcrA"/>
    <property type="match status" value="1"/>
</dbReference>
<evidence type="ECO:0000313" key="3">
    <source>
        <dbReference type="EMBL" id="QQB89610.1"/>
    </source>
</evidence>
<evidence type="ECO:0000313" key="5">
    <source>
        <dbReference type="Proteomes" id="UP000596117"/>
    </source>
</evidence>
<dbReference type="AlphaFoldDB" id="A0A410NST5"/>
<reference evidence="3 5" key="2">
    <citation type="submission" date="2020-12" db="EMBL/GenBank/DDBJ databases">
        <title>FDA dAtabase for Regulatory Grade micrObial Sequences (FDA-ARGOS): Supporting development and validation of Infectious Disease Dx tests.</title>
        <authorList>
            <person name="Kerrigan L."/>
            <person name="Long C."/>
            <person name="Tallon L."/>
            <person name="Sadzewicz L."/>
            <person name="Zhao X."/>
            <person name="Boylan J."/>
            <person name="Ott S."/>
            <person name="Bowen H."/>
            <person name="Vavikolanu K."/>
            <person name="Mehta A."/>
            <person name="Aluvathingal J."/>
            <person name="Nadendla S."/>
            <person name="Yan Y."/>
            <person name="Sichtig H."/>
        </authorList>
    </citation>
    <scope>NUCLEOTIDE SEQUENCE [LARGE SCALE GENOMIC DNA]</scope>
    <source>
        <strain evidence="3 5">FDAARGOS_1026</strain>
    </source>
</reference>
<gene>
    <name evidence="2" type="ORF">EQG53_00985</name>
    <name evidence="3" type="ORF">I6H83_03980</name>
</gene>
<reference evidence="2 4" key="1">
    <citation type="submission" date="2019-01" db="EMBL/GenBank/DDBJ databases">
        <title>Brevundimonas diminuta Genome sequencing and assembly.</title>
        <authorList>
            <person name="Chen H."/>
        </authorList>
    </citation>
    <scope>NUCLEOTIDE SEQUENCE [LARGE SCALE GENOMIC DNA]</scope>
    <source>
        <strain evidence="2">ATCC</strain>
        <strain evidence="4">ATCC(B) 19146</strain>
    </source>
</reference>
<dbReference type="RefSeq" id="WP_128718825.1">
    <property type="nucleotide sequence ID" value="NZ_BJNC01000020.1"/>
</dbReference>
<dbReference type="Proteomes" id="UP000596117">
    <property type="component" value="Chromosome"/>
</dbReference>
<protein>
    <submittedName>
        <fullName evidence="2">GcrA cell cycle regulator</fullName>
    </submittedName>
</protein>
<proteinExistence type="predicted"/>
<name>A0A410NST5_BREDI</name>
<evidence type="ECO:0000313" key="2">
    <source>
        <dbReference type="EMBL" id="QAT13043.1"/>
    </source>
</evidence>
<sequence length="163" mass="17261">MTASAWTEARIERLKTLWREGRTAEQIAAELQNGITRSAVLGKVHRMGLSEGRPERPRTRKAGAGRPSGSAGVPPTHAGLERPPETPAARELRAFAPARPFRGPDIISVRQGQCRWPYGDPGKDLVLCGRPAVRGAFCAGHAAVGYRTPPGGAAALLALAGLN</sequence>
<organism evidence="2 4">
    <name type="scientific">Brevundimonas diminuta</name>
    <name type="common">Pseudomonas diminuta</name>
    <dbReference type="NCBI Taxonomy" id="293"/>
    <lineage>
        <taxon>Bacteria</taxon>
        <taxon>Pseudomonadati</taxon>
        <taxon>Pseudomonadota</taxon>
        <taxon>Alphaproteobacteria</taxon>
        <taxon>Caulobacterales</taxon>
        <taxon>Caulobacteraceae</taxon>
        <taxon>Brevundimonas</taxon>
    </lineage>
</organism>
<dbReference type="Gene3D" id="1.10.10.60">
    <property type="entry name" value="Homeodomain-like"/>
    <property type="match status" value="1"/>
</dbReference>
<feature type="compositionally biased region" description="Basic and acidic residues" evidence="1">
    <location>
        <begin position="79"/>
        <end position="91"/>
    </location>
</feature>